<accession>A0A433XGT8</accession>
<protein>
    <submittedName>
        <fullName evidence="4">Oxidoreductase</fullName>
    </submittedName>
</protein>
<dbReference type="Gene3D" id="3.90.420.10">
    <property type="entry name" value="Oxidoreductase, molybdopterin-binding domain"/>
    <property type="match status" value="1"/>
</dbReference>
<dbReference type="InterPro" id="IPR036374">
    <property type="entry name" value="OxRdtase_Mopterin-bd_sf"/>
</dbReference>
<dbReference type="Proteomes" id="UP000272464">
    <property type="component" value="Unassembled WGS sequence"/>
</dbReference>
<dbReference type="GO" id="GO:0022904">
    <property type="term" value="P:respiratory electron transport chain"/>
    <property type="evidence" value="ECO:0007669"/>
    <property type="project" value="InterPro"/>
</dbReference>
<evidence type="ECO:0000256" key="1">
    <source>
        <dbReference type="SAM" id="MobiDB-lite"/>
    </source>
</evidence>
<evidence type="ECO:0000313" key="5">
    <source>
        <dbReference type="Proteomes" id="UP000272464"/>
    </source>
</evidence>
<dbReference type="OrthoDB" id="9778777at2"/>
<reference evidence="4 5" key="1">
    <citation type="submission" date="2018-12" db="EMBL/GenBank/DDBJ databases">
        <authorList>
            <person name="Sun L."/>
            <person name="Chen Z."/>
        </authorList>
    </citation>
    <scope>NUCLEOTIDE SEQUENCE [LARGE SCALE GENOMIC DNA]</scope>
    <source>
        <strain evidence="4 5">3-5-3</strain>
    </source>
</reference>
<evidence type="ECO:0000256" key="2">
    <source>
        <dbReference type="SAM" id="Phobius"/>
    </source>
</evidence>
<name>A0A433XGT8_9BACL</name>
<comment type="caution">
    <text evidence="4">The sequence shown here is derived from an EMBL/GenBank/DDBJ whole genome shotgun (WGS) entry which is preliminary data.</text>
</comment>
<dbReference type="Pfam" id="PF00174">
    <property type="entry name" value="Oxidored_molyb"/>
    <property type="match status" value="1"/>
</dbReference>
<dbReference type="GO" id="GO:0016020">
    <property type="term" value="C:membrane"/>
    <property type="evidence" value="ECO:0007669"/>
    <property type="project" value="InterPro"/>
</dbReference>
<keyword evidence="2" id="KW-0812">Transmembrane</keyword>
<dbReference type="SUPFAM" id="SSF56524">
    <property type="entry name" value="Oxidoreductase molybdopterin-binding domain"/>
    <property type="match status" value="1"/>
</dbReference>
<feature type="transmembrane region" description="Helical" evidence="2">
    <location>
        <begin position="124"/>
        <end position="140"/>
    </location>
</feature>
<keyword evidence="5" id="KW-1185">Reference proteome</keyword>
<dbReference type="AlphaFoldDB" id="A0A433XGT8"/>
<evidence type="ECO:0000313" key="4">
    <source>
        <dbReference type="EMBL" id="RUT33222.1"/>
    </source>
</evidence>
<dbReference type="InterPro" id="IPR000572">
    <property type="entry name" value="OxRdtase_Mopterin-bd_dom"/>
</dbReference>
<gene>
    <name evidence="4" type="ORF">EJP77_06085</name>
</gene>
<feature type="domain" description="Oxidoreductase molybdopterin-binding" evidence="3">
    <location>
        <begin position="249"/>
        <end position="395"/>
    </location>
</feature>
<organism evidence="4 5">
    <name type="scientific">Paenibacillus zeisoli</name>
    <dbReference type="NCBI Taxonomy" id="2496267"/>
    <lineage>
        <taxon>Bacteria</taxon>
        <taxon>Bacillati</taxon>
        <taxon>Bacillota</taxon>
        <taxon>Bacilli</taxon>
        <taxon>Bacillales</taxon>
        <taxon>Paenibacillaceae</taxon>
        <taxon>Paenibacillus</taxon>
    </lineage>
</organism>
<proteinExistence type="predicted"/>
<feature type="transmembrane region" description="Helical" evidence="2">
    <location>
        <begin position="21"/>
        <end position="42"/>
    </location>
</feature>
<dbReference type="RefSeq" id="WP_127198338.1">
    <property type="nucleotide sequence ID" value="NZ_RZNX01000002.1"/>
</dbReference>
<dbReference type="InterPro" id="IPR016174">
    <property type="entry name" value="Di-haem_cyt_TM"/>
</dbReference>
<evidence type="ECO:0000259" key="3">
    <source>
        <dbReference type="Pfam" id="PF00174"/>
    </source>
</evidence>
<dbReference type="EMBL" id="RZNX01000002">
    <property type="protein sequence ID" value="RUT33222.1"/>
    <property type="molecule type" value="Genomic_DNA"/>
</dbReference>
<feature type="transmembrane region" description="Helical" evidence="2">
    <location>
        <begin position="177"/>
        <end position="199"/>
    </location>
</feature>
<dbReference type="SUPFAM" id="SSF81342">
    <property type="entry name" value="Transmembrane di-heme cytochromes"/>
    <property type="match status" value="1"/>
</dbReference>
<keyword evidence="2" id="KW-0472">Membrane</keyword>
<feature type="transmembrane region" description="Helical" evidence="2">
    <location>
        <begin position="92"/>
        <end position="112"/>
    </location>
</feature>
<feature type="transmembrane region" description="Helical" evidence="2">
    <location>
        <begin position="54"/>
        <end position="72"/>
    </location>
</feature>
<dbReference type="PANTHER" id="PTHR43032">
    <property type="entry name" value="PROTEIN-METHIONINE-SULFOXIDE REDUCTASE"/>
    <property type="match status" value="1"/>
</dbReference>
<feature type="region of interest" description="Disordered" evidence="1">
    <location>
        <begin position="207"/>
        <end position="235"/>
    </location>
</feature>
<dbReference type="PANTHER" id="PTHR43032:SF4">
    <property type="entry name" value="OXIDOREDUCTASE MOLYBDOPTERIN-BINDING DOMAIN-CONTAINING PROTEIN"/>
    <property type="match status" value="1"/>
</dbReference>
<sequence length="412" mass="46490">MKEWLKQIRKGYGKKLISIHAWNGWMVLVLSLSGLVLLSGYWRQILGAVRSWVKWLHIGVGLALLVPVLLYLMLAAKHWKQLKDRPLQKLNVILILILLGGWLLSGIILWQLRLAGPTWTNNALIVHDLLTWLGLPYIIYHSITRTKWLKEPNRRAVVVEAPEGLSEARPIYGRRSFLKWTVVLGLAAIFGPSFVKWMGRSLGTGSSSTEDLVQKDSNRLQPAPTPLPASSPPKGGGAIGEFRVYTVTPIPAFDNTNWSFSIDGLVERTLKWNWEEFVKLGRSVQVSDFHCVTGWSVYKNTWEGIPLKTLISIAGASPDATYVKFYSGDGEYTDSLTIEQAHLDDVMVAVMHDGRAIPSELGGPVRLIVPQMYAYKSVKWLNRIELIKEEHVGYWEVRGYDKDAWVPADRKA</sequence>
<keyword evidence="2" id="KW-1133">Transmembrane helix</keyword>